<feature type="region of interest" description="Disordered" evidence="1">
    <location>
        <begin position="1"/>
        <end position="104"/>
    </location>
</feature>
<sequence length="422" mass="47756">MQKGESVAVHAAPSHPHSKPAKNSAMSPNPGHKVKKPAPHIEHDDDLADISPDELMSGKFHVDDGKKRGKKAPVRKPRTAGESGTLHDEEPLSLSEGKLLSENARETTKTRLNKFMNNAKDLKGKLIKQDDDELVSDDDDEDDDHEGRGRRRKRTGIPTDPEIVGNEKLNWKNIAIPSNCSTVTEIFLLSQNGIRSELMDLLRAVSALREKGENARDKQLTGFFKWFAEFGEWLHFYLELEDDVIIPFLSRQDEGHGGLRTEISASEHTSLSLQLNTIGNLKHQIGKNRNRKLSESLFKYVLNFSEHVMTDCAASEALLIPLFKELSGRKAADLAGQFDEKIRNSKYFELLAINLRSTDKEYRKSYLQRNLRTSELIKYRMVKMSLEHKRSITLDLAFKDNAKDDNNDDSHSDDEITKITSS</sequence>
<feature type="compositionally biased region" description="Acidic residues" evidence="1">
    <location>
        <begin position="132"/>
        <end position="144"/>
    </location>
</feature>
<feature type="region of interest" description="Disordered" evidence="1">
    <location>
        <begin position="402"/>
        <end position="422"/>
    </location>
</feature>
<accession>A0A7S1EU04</accession>
<gene>
    <name evidence="2" type="ORF">TOLI1172_LOCUS8333</name>
</gene>
<feature type="compositionally biased region" description="Basic residues" evidence="1">
    <location>
        <begin position="67"/>
        <end position="78"/>
    </location>
</feature>
<evidence type="ECO:0000256" key="1">
    <source>
        <dbReference type="SAM" id="MobiDB-lite"/>
    </source>
</evidence>
<organism evidence="2">
    <name type="scientific">Timspurckia oligopyrenoides</name>
    <dbReference type="NCBI Taxonomy" id="708627"/>
    <lineage>
        <taxon>Eukaryota</taxon>
        <taxon>Rhodophyta</taxon>
        <taxon>Bangiophyceae</taxon>
        <taxon>Porphyridiales</taxon>
        <taxon>Porphyridiaceae</taxon>
        <taxon>Timspurckia</taxon>
    </lineage>
</organism>
<evidence type="ECO:0000313" key="2">
    <source>
        <dbReference type="EMBL" id="CAD8823934.1"/>
    </source>
</evidence>
<reference evidence="2" key="1">
    <citation type="submission" date="2021-01" db="EMBL/GenBank/DDBJ databases">
        <authorList>
            <person name="Corre E."/>
            <person name="Pelletier E."/>
            <person name="Niang G."/>
            <person name="Scheremetjew M."/>
            <person name="Finn R."/>
            <person name="Kale V."/>
            <person name="Holt S."/>
            <person name="Cochrane G."/>
            <person name="Meng A."/>
            <person name="Brown T."/>
            <person name="Cohen L."/>
        </authorList>
    </citation>
    <scope>NUCLEOTIDE SEQUENCE</scope>
    <source>
        <strain evidence="2">CCMP3278</strain>
    </source>
</reference>
<dbReference type="AlphaFoldDB" id="A0A7S1EU04"/>
<dbReference type="EMBL" id="HBFP01011532">
    <property type="protein sequence ID" value="CAD8823934.1"/>
    <property type="molecule type" value="Transcribed_RNA"/>
</dbReference>
<feature type="region of interest" description="Disordered" evidence="1">
    <location>
        <begin position="132"/>
        <end position="161"/>
    </location>
</feature>
<proteinExistence type="predicted"/>
<protein>
    <submittedName>
        <fullName evidence="2">Uncharacterized protein</fullName>
    </submittedName>
</protein>
<name>A0A7S1EU04_9RHOD</name>